<proteinExistence type="predicted"/>
<dbReference type="Pfam" id="PF14759">
    <property type="entry name" value="Reductase_C"/>
    <property type="match status" value="1"/>
</dbReference>
<evidence type="ECO:0000313" key="8">
    <source>
        <dbReference type="Proteomes" id="UP001296993"/>
    </source>
</evidence>
<dbReference type="PANTHER" id="PTHR43557:SF2">
    <property type="entry name" value="RIESKE DOMAIN-CONTAINING PROTEIN-RELATED"/>
    <property type="match status" value="1"/>
</dbReference>
<dbReference type="InterPro" id="IPR036188">
    <property type="entry name" value="FAD/NAD-bd_sf"/>
</dbReference>
<comment type="cofactor">
    <cofactor evidence="1">
        <name>FAD</name>
        <dbReference type="ChEBI" id="CHEBI:57692"/>
    </cofactor>
</comment>
<dbReference type="EMBL" id="JAGIOF010000001">
    <property type="protein sequence ID" value="MBP2387487.1"/>
    <property type="molecule type" value="Genomic_DNA"/>
</dbReference>
<dbReference type="RefSeq" id="WP_209999777.1">
    <property type="nucleotide sequence ID" value="NZ_JAGIOF010000001.1"/>
</dbReference>
<keyword evidence="8" id="KW-1185">Reference proteome</keyword>
<dbReference type="InterPro" id="IPR016156">
    <property type="entry name" value="FAD/NAD-linked_Rdtase_dimer_sf"/>
</dbReference>
<evidence type="ECO:0000313" key="7">
    <source>
        <dbReference type="EMBL" id="MBP2387487.1"/>
    </source>
</evidence>
<comment type="caution">
    <text evidence="7">The sequence shown here is derived from an EMBL/GenBank/DDBJ whole genome shotgun (WGS) entry which is preliminary data.</text>
</comment>
<dbReference type="GO" id="GO:0008860">
    <property type="term" value="F:ferredoxin-NAD+ reductase activity"/>
    <property type="evidence" value="ECO:0007669"/>
    <property type="project" value="UniProtKB-EC"/>
</dbReference>
<name>A0ABS4XG93_9MICC</name>
<feature type="domain" description="FAD/NAD(P)-binding" evidence="5">
    <location>
        <begin position="18"/>
        <end position="317"/>
    </location>
</feature>
<sequence length="417" mass="44424">MSGVDDGNSPDHNSAGTVVIGGGLAAAHCAHELRKGGYGKPITIIADEDAVPYERPPLSKEFLQGNKTADEFRPFPEEWYAEASVQLRLGLTATAIDTANKVVGLSDSTSIDYENLVIATGCRSRLGGRASNMTGWDLPGVHTLRSLADSQALKEQLVEGRRLVIIGAGWIGMEVAASARAAGVQVTVLTPDEVPLAVAMGTEFGSHVARLHIKNGVHCRFGTMVNGITLDPESGLKVMTSTDAVAADLVLLAIGAVPNNELAAEAGLEIGTGVLVDAQLHSSDPSILAIGDIAEAFNTTLGRSLRVEHWDNAIRQGKLAAATILGREEAYDWLPYFFTDQFDLGMEYVGDRAADDDVVLRGEMDSGEFIIFWLRKGLVTAAMNVNIWDVNDHLRSLVGKSIAAHRLADTSVDLLSL</sequence>
<dbReference type="SUPFAM" id="SSF55424">
    <property type="entry name" value="FAD/NAD-linked reductases, dimerisation (C-terminal) domain"/>
    <property type="match status" value="1"/>
</dbReference>
<dbReference type="GO" id="GO:0051213">
    <property type="term" value="F:dioxygenase activity"/>
    <property type="evidence" value="ECO:0007669"/>
    <property type="project" value="UniProtKB-KW"/>
</dbReference>
<dbReference type="Pfam" id="PF07992">
    <property type="entry name" value="Pyr_redox_2"/>
    <property type="match status" value="1"/>
</dbReference>
<gene>
    <name evidence="7" type="ORF">JOF47_002998</name>
</gene>
<feature type="domain" description="Reductase C-terminal" evidence="6">
    <location>
        <begin position="336"/>
        <end position="415"/>
    </location>
</feature>
<accession>A0ABS4XG93</accession>
<dbReference type="PANTHER" id="PTHR43557">
    <property type="entry name" value="APOPTOSIS-INDUCING FACTOR 1"/>
    <property type="match status" value="1"/>
</dbReference>
<evidence type="ECO:0000256" key="1">
    <source>
        <dbReference type="ARBA" id="ARBA00001974"/>
    </source>
</evidence>
<keyword evidence="3" id="KW-0274">FAD</keyword>
<evidence type="ECO:0000259" key="5">
    <source>
        <dbReference type="Pfam" id="PF07992"/>
    </source>
</evidence>
<evidence type="ECO:0000256" key="4">
    <source>
        <dbReference type="ARBA" id="ARBA00023002"/>
    </source>
</evidence>
<dbReference type="Gene3D" id="3.30.390.30">
    <property type="match status" value="1"/>
</dbReference>
<dbReference type="SUPFAM" id="SSF51905">
    <property type="entry name" value="FAD/NAD(P)-binding domain"/>
    <property type="match status" value="2"/>
</dbReference>
<dbReference type="EC" id="1.18.1.3" evidence="7"/>
<keyword evidence="4 7" id="KW-0560">Oxidoreductase</keyword>
<dbReference type="Proteomes" id="UP001296993">
    <property type="component" value="Unassembled WGS sequence"/>
</dbReference>
<organism evidence="7 8">
    <name type="scientific">Paeniglutamicibacter kerguelensis</name>
    <dbReference type="NCBI Taxonomy" id="254788"/>
    <lineage>
        <taxon>Bacteria</taxon>
        <taxon>Bacillati</taxon>
        <taxon>Actinomycetota</taxon>
        <taxon>Actinomycetes</taxon>
        <taxon>Micrococcales</taxon>
        <taxon>Micrococcaceae</taxon>
        <taxon>Paeniglutamicibacter</taxon>
    </lineage>
</organism>
<dbReference type="PRINTS" id="PR00411">
    <property type="entry name" value="PNDRDTASEI"/>
</dbReference>
<protein>
    <submittedName>
        <fullName evidence="7">3-phenylpropionate/trans-cinnamate dioxygenase ferredoxin reductase subunit</fullName>
        <ecNumber evidence="7">1.18.1.3</ecNumber>
    </submittedName>
</protein>
<dbReference type="InterPro" id="IPR028202">
    <property type="entry name" value="Reductase_C"/>
</dbReference>
<evidence type="ECO:0000256" key="2">
    <source>
        <dbReference type="ARBA" id="ARBA00022630"/>
    </source>
</evidence>
<dbReference type="PRINTS" id="PR00368">
    <property type="entry name" value="FADPNR"/>
</dbReference>
<evidence type="ECO:0000259" key="6">
    <source>
        <dbReference type="Pfam" id="PF14759"/>
    </source>
</evidence>
<keyword evidence="7" id="KW-0223">Dioxygenase</keyword>
<dbReference type="Gene3D" id="3.50.50.60">
    <property type="entry name" value="FAD/NAD(P)-binding domain"/>
    <property type="match status" value="2"/>
</dbReference>
<dbReference type="InterPro" id="IPR050446">
    <property type="entry name" value="FAD-oxidoreductase/Apoptosis"/>
</dbReference>
<evidence type="ECO:0000256" key="3">
    <source>
        <dbReference type="ARBA" id="ARBA00022827"/>
    </source>
</evidence>
<dbReference type="InterPro" id="IPR023753">
    <property type="entry name" value="FAD/NAD-binding_dom"/>
</dbReference>
<keyword evidence="2" id="KW-0285">Flavoprotein</keyword>
<reference evidence="7 8" key="1">
    <citation type="submission" date="2021-03" db="EMBL/GenBank/DDBJ databases">
        <title>Sequencing the genomes of 1000 actinobacteria strains.</title>
        <authorList>
            <person name="Klenk H.-P."/>
        </authorList>
    </citation>
    <scope>NUCLEOTIDE SEQUENCE [LARGE SCALE GENOMIC DNA]</scope>
    <source>
        <strain evidence="7 8">DSM 15797</strain>
    </source>
</reference>